<feature type="signal peptide" evidence="4">
    <location>
        <begin position="1"/>
        <end position="22"/>
    </location>
</feature>
<dbReference type="SUPFAM" id="SSF56935">
    <property type="entry name" value="Porins"/>
    <property type="match status" value="1"/>
</dbReference>
<proteinExistence type="predicted"/>
<comment type="subcellular location">
    <subcellularLocation>
        <location evidence="1">Cell outer membrane</location>
        <topology evidence="1">Multi-pass membrane protein</topology>
    </subcellularLocation>
</comment>
<dbReference type="HOGENOM" id="CLU_743282_0_0_6"/>
<reference evidence="6 7" key="1">
    <citation type="submission" date="2006-03" db="EMBL/GenBank/DDBJ databases">
        <authorList>
            <person name="Pinhassi J."/>
            <person name="Pedros-Alio C."/>
            <person name="Ferriera S."/>
            <person name="Johnson J."/>
            <person name="Kravitz S."/>
            <person name="Halpern A."/>
            <person name="Remington K."/>
            <person name="Beeson K."/>
            <person name="Tran B."/>
            <person name="Rogers Y.-H."/>
            <person name="Friedman R."/>
            <person name="Venter J.C."/>
        </authorList>
    </citation>
    <scope>NUCLEOTIDE SEQUENCE [LARGE SCALE GENOMIC DNA]</scope>
    <source>
        <strain evidence="6 7">RED65</strain>
    </source>
</reference>
<dbReference type="Gene3D" id="2.40.160.10">
    <property type="entry name" value="Porin"/>
    <property type="match status" value="1"/>
</dbReference>
<dbReference type="Pfam" id="PF13609">
    <property type="entry name" value="Porin_4"/>
    <property type="match status" value="1"/>
</dbReference>
<evidence type="ECO:0000259" key="5">
    <source>
        <dbReference type="Pfam" id="PF13609"/>
    </source>
</evidence>
<keyword evidence="3" id="KW-0472">Membrane</keyword>
<dbReference type="InterPro" id="IPR023614">
    <property type="entry name" value="Porin_dom_sf"/>
</dbReference>
<evidence type="ECO:0000256" key="4">
    <source>
        <dbReference type="SAM" id="SignalP"/>
    </source>
</evidence>
<feature type="domain" description="Porin" evidence="5">
    <location>
        <begin position="8"/>
        <end position="324"/>
    </location>
</feature>
<dbReference type="RefSeq" id="WP_007017951.1">
    <property type="nucleotide sequence ID" value="NZ_CH724115.1"/>
</dbReference>
<evidence type="ECO:0000313" key="7">
    <source>
        <dbReference type="Proteomes" id="UP000004263"/>
    </source>
</evidence>
<accession>Q1MYK0</accession>
<dbReference type="InterPro" id="IPR033900">
    <property type="entry name" value="Gram_neg_porin_domain"/>
</dbReference>
<evidence type="ECO:0000256" key="2">
    <source>
        <dbReference type="ARBA" id="ARBA00022729"/>
    </source>
</evidence>
<comment type="caution">
    <text evidence="6">The sequence shown here is derived from an EMBL/GenBank/DDBJ whole genome shotgun (WGS) entry which is preliminary data.</text>
</comment>
<dbReference type="STRING" id="207949.RED65_14327"/>
<evidence type="ECO:0000256" key="1">
    <source>
        <dbReference type="ARBA" id="ARBA00004571"/>
    </source>
</evidence>
<dbReference type="AlphaFoldDB" id="Q1MYK0"/>
<feature type="chain" id="PRO_5004194431" evidence="4">
    <location>
        <begin position="23"/>
        <end position="372"/>
    </location>
</feature>
<gene>
    <name evidence="6" type="ORF">RED65_14327</name>
</gene>
<sequence length="372" mass="39661">MFKKTSLALAVAGLAFAGNSMAAPSVNISGFVDLGLEYYSGDGTGLIAQGFNSPQSNTDERNLAMNNPVVSRFIVSGSEEHANGWTTGYRIEQEVNALDDGGASFNTRQGYISLSKDKHNITIGSQWSPLFEYSAWNSMKSEGHGYGAYYFTACELPGSLSCGFRNDSTINYTYGGGGYSTDPFTFTVAAHINEDGRVLEDVNGNPIKDADGNEQTMNDAGITGMSIGGAASFGPATVNFAYIQSIVTESDVAKANGGLAAPSLMSVGAKYRAAEELELGFNYQTVDKDDGTDDERTSMSFGGMYNVAPDLSVHAGYGFGEDDNGAELESNIYAQVIKNISDTFHVRLELEQVSTKNSGDDSVAVVYLRQSF</sequence>
<dbReference type="PANTHER" id="PTHR34501">
    <property type="entry name" value="PROTEIN YDDL-RELATED"/>
    <property type="match status" value="1"/>
</dbReference>
<dbReference type="OrthoDB" id="784582at2"/>
<dbReference type="InterPro" id="IPR050298">
    <property type="entry name" value="Gram-neg_bact_OMP"/>
</dbReference>
<dbReference type="Proteomes" id="UP000004263">
    <property type="component" value="Unassembled WGS sequence"/>
</dbReference>
<dbReference type="EMBL" id="AAQH01000025">
    <property type="protein sequence ID" value="EAT11031.1"/>
    <property type="molecule type" value="Genomic_DNA"/>
</dbReference>
<evidence type="ECO:0000313" key="6">
    <source>
        <dbReference type="EMBL" id="EAT11031.1"/>
    </source>
</evidence>
<organism evidence="6 7">
    <name type="scientific">Bermanella marisrubri</name>
    <dbReference type="NCBI Taxonomy" id="207949"/>
    <lineage>
        <taxon>Bacteria</taxon>
        <taxon>Pseudomonadati</taxon>
        <taxon>Pseudomonadota</taxon>
        <taxon>Gammaproteobacteria</taxon>
        <taxon>Oceanospirillales</taxon>
        <taxon>Oceanospirillaceae</taxon>
        <taxon>Bermanella</taxon>
    </lineage>
</organism>
<dbReference type="PANTHER" id="PTHR34501:SF2">
    <property type="entry name" value="OUTER MEMBRANE PORIN F-RELATED"/>
    <property type="match status" value="1"/>
</dbReference>
<protein>
    <submittedName>
        <fullName evidence="6">Outer membrane protein (Porin)</fullName>
    </submittedName>
</protein>
<keyword evidence="2 4" id="KW-0732">Signal</keyword>
<dbReference type="CDD" id="cd00342">
    <property type="entry name" value="gram_neg_porins"/>
    <property type="match status" value="1"/>
</dbReference>
<dbReference type="GO" id="GO:0015288">
    <property type="term" value="F:porin activity"/>
    <property type="evidence" value="ECO:0007669"/>
    <property type="project" value="InterPro"/>
</dbReference>
<keyword evidence="7" id="KW-1185">Reference proteome</keyword>
<name>Q1MYK0_9GAMM</name>
<evidence type="ECO:0000256" key="3">
    <source>
        <dbReference type="ARBA" id="ARBA00023136"/>
    </source>
</evidence>
<dbReference type="GO" id="GO:0009279">
    <property type="term" value="C:cell outer membrane"/>
    <property type="evidence" value="ECO:0007669"/>
    <property type="project" value="UniProtKB-SubCell"/>
</dbReference>